<dbReference type="GO" id="GO:0016491">
    <property type="term" value="F:oxidoreductase activity"/>
    <property type="evidence" value="ECO:0007669"/>
    <property type="project" value="UniProtKB-ARBA"/>
</dbReference>
<sequence>MNSQKIAIFETCLNGALFSRTTQATFNVLTRYGYQVHLPKTQVCCGQMHFNTGYPDLISEMIRSFVKTNIDYDYVVFPSASCAAMVRENYLELAGGFMSPTNVHKLASILNRSFELVEFIDTYHREDVSSSYFPHKVVLHPTCHSVRSLGLLEPSLRILGSVDGIELITNPTQTTCCGFGGTFSVKNNDVSEAMLEDKVNSIISLDAQYLVALDNSCLMHIGGGLKEKGSQIKTLHIAEILASTKESALV</sequence>
<dbReference type="Proteomes" id="UP000032360">
    <property type="component" value="Unassembled WGS sequence"/>
</dbReference>
<keyword evidence="3" id="KW-1185">Reference proteome</keyword>
<reference evidence="2 3" key="1">
    <citation type="submission" date="2015-01" db="EMBL/GenBank/DDBJ databases">
        <title>Draft genome of the acidophilic iron oxidizer Acidithrix ferrooxidans strain Py-F3.</title>
        <authorList>
            <person name="Poehlein A."/>
            <person name="Eisen S."/>
            <person name="Schloemann M."/>
            <person name="Johnson B.D."/>
            <person name="Daniel R."/>
            <person name="Muehling M."/>
        </authorList>
    </citation>
    <scope>NUCLEOTIDE SEQUENCE [LARGE SCALE GENOMIC DNA]</scope>
    <source>
        <strain evidence="2 3">Py-F3</strain>
    </source>
</reference>
<evidence type="ECO:0000313" key="2">
    <source>
        <dbReference type="EMBL" id="KJF16363.1"/>
    </source>
</evidence>
<dbReference type="PATRIC" id="fig|1280514.3.peg.3691"/>
<dbReference type="OrthoDB" id="9770306at2"/>
<dbReference type="InterPro" id="IPR004017">
    <property type="entry name" value="Cys_rich_dom"/>
</dbReference>
<protein>
    <submittedName>
        <fullName evidence="2">Lactate utilization protein A</fullName>
    </submittedName>
</protein>
<dbReference type="GO" id="GO:0005829">
    <property type="term" value="C:cytosol"/>
    <property type="evidence" value="ECO:0007669"/>
    <property type="project" value="TreeGrafter"/>
</dbReference>
<dbReference type="Pfam" id="PF02754">
    <property type="entry name" value="CCG"/>
    <property type="match status" value="2"/>
</dbReference>
<evidence type="ECO:0000259" key="1">
    <source>
        <dbReference type="Pfam" id="PF02754"/>
    </source>
</evidence>
<dbReference type="STRING" id="1280514.AXFE_28080"/>
<gene>
    <name evidence="2" type="primary">lutA</name>
    <name evidence="2" type="ORF">AXFE_28080</name>
</gene>
<dbReference type="PANTHER" id="PTHR30296:SF0">
    <property type="entry name" value="LACTATE UTILIZATION PROTEIN A"/>
    <property type="match status" value="1"/>
</dbReference>
<feature type="domain" description="Cysteine-rich" evidence="1">
    <location>
        <begin position="137"/>
        <end position="221"/>
    </location>
</feature>
<organism evidence="2 3">
    <name type="scientific">Acidithrix ferrooxidans</name>
    <dbReference type="NCBI Taxonomy" id="1280514"/>
    <lineage>
        <taxon>Bacteria</taxon>
        <taxon>Bacillati</taxon>
        <taxon>Actinomycetota</taxon>
        <taxon>Acidimicrobiia</taxon>
        <taxon>Acidimicrobiales</taxon>
        <taxon>Acidimicrobiaceae</taxon>
        <taxon>Acidithrix</taxon>
    </lineage>
</organism>
<dbReference type="PANTHER" id="PTHR30296">
    <property type="entry name" value="UNCHARACTERIZED PROTEIN YKGE"/>
    <property type="match status" value="1"/>
</dbReference>
<proteinExistence type="predicted"/>
<name>A0A0D8HEM3_9ACTN</name>
<dbReference type="AlphaFoldDB" id="A0A0D8HEM3"/>
<dbReference type="RefSeq" id="WP_052606491.1">
    <property type="nucleotide sequence ID" value="NZ_JXYS01000087.1"/>
</dbReference>
<dbReference type="EMBL" id="JXYS01000087">
    <property type="protein sequence ID" value="KJF16363.1"/>
    <property type="molecule type" value="Genomic_DNA"/>
</dbReference>
<comment type="caution">
    <text evidence="2">The sequence shown here is derived from an EMBL/GenBank/DDBJ whole genome shotgun (WGS) entry which is preliminary data.</text>
</comment>
<accession>A0A0D8HEM3</accession>
<evidence type="ECO:0000313" key="3">
    <source>
        <dbReference type="Proteomes" id="UP000032360"/>
    </source>
</evidence>
<feature type="domain" description="Cysteine-rich" evidence="1">
    <location>
        <begin position="6"/>
        <end position="86"/>
    </location>
</feature>